<accession>A0A843VWC6</accession>
<dbReference type="AlphaFoldDB" id="A0A843VWC6"/>
<sequence>MDEYSNKKGVGGLGFNRRGTVAFRDNHESRGTQYCNRIGCSTRHGSLTGTQTGKPEKKLPRPAFLSTSSRTTVGSSSRISSNLNNHGKSQRVRRNTLPLQEKDCVEGSSRQVQKDHPESNTTQEEMVALDIDPTVEHVQRVPPETDDDQSSILQEFTINMAEESRKCQLSSSRNQKPNGRKTESGNEATASSSPVRHSVVPRNTNHIVRPFRNQVGNAQKHGLRNLSCASISDVLPSGCSSSDTQQNKRTDTLRKRYIDGESTAAKGKRIVGSSSRGNPDSSKTGPSGLSLLERPSAQPASRTRNQLASRDHAFSVRTRRSTNGDNRMRFSEQSNDNTFLLPEPLIISPISQAQISLNEAPSSSISRPFPTYIPSRCQSYSGQAGSSSGTSRSRPTVHSEDSDATVSHDPWVDRDGYRRLNMEGIEEEEYLVGDEVGKLHCDHRYHMTCIHQWLRQKNWCPICKSAACPSKPSGNR</sequence>
<dbReference type="Gene3D" id="3.30.40.10">
    <property type="entry name" value="Zinc/RING finger domain, C3HC4 (zinc finger)"/>
    <property type="match status" value="1"/>
</dbReference>
<dbReference type="EMBL" id="NMUH01002712">
    <property type="protein sequence ID" value="MQM01652.1"/>
    <property type="molecule type" value="Genomic_DNA"/>
</dbReference>
<dbReference type="InterPro" id="IPR013083">
    <property type="entry name" value="Znf_RING/FYVE/PHD"/>
</dbReference>
<organism evidence="3 4">
    <name type="scientific">Colocasia esculenta</name>
    <name type="common">Wild taro</name>
    <name type="synonym">Arum esculentum</name>
    <dbReference type="NCBI Taxonomy" id="4460"/>
    <lineage>
        <taxon>Eukaryota</taxon>
        <taxon>Viridiplantae</taxon>
        <taxon>Streptophyta</taxon>
        <taxon>Embryophyta</taxon>
        <taxon>Tracheophyta</taxon>
        <taxon>Spermatophyta</taxon>
        <taxon>Magnoliopsida</taxon>
        <taxon>Liliopsida</taxon>
        <taxon>Araceae</taxon>
        <taxon>Aroideae</taxon>
        <taxon>Colocasieae</taxon>
        <taxon>Colocasia</taxon>
    </lineage>
</organism>
<feature type="compositionally biased region" description="Polar residues" evidence="1">
    <location>
        <begin position="167"/>
        <end position="177"/>
    </location>
</feature>
<evidence type="ECO:0000313" key="4">
    <source>
        <dbReference type="Proteomes" id="UP000652761"/>
    </source>
</evidence>
<feature type="region of interest" description="Disordered" evidence="1">
    <location>
        <begin position="235"/>
        <end position="336"/>
    </location>
</feature>
<feature type="region of interest" description="Disordered" evidence="1">
    <location>
        <begin position="376"/>
        <end position="411"/>
    </location>
</feature>
<dbReference type="SUPFAM" id="SSF57850">
    <property type="entry name" value="RING/U-box"/>
    <property type="match status" value="1"/>
</dbReference>
<comment type="caution">
    <text evidence="3">The sequence shown here is derived from an EMBL/GenBank/DDBJ whole genome shotgun (WGS) entry which is preliminary data.</text>
</comment>
<feature type="compositionally biased region" description="Low complexity" evidence="1">
    <location>
        <begin position="191"/>
        <end position="202"/>
    </location>
</feature>
<gene>
    <name evidence="3" type="ORF">Taro_034409</name>
</gene>
<reference evidence="3" key="1">
    <citation type="submission" date="2017-07" db="EMBL/GenBank/DDBJ databases">
        <title>Taro Niue Genome Assembly and Annotation.</title>
        <authorList>
            <person name="Atibalentja N."/>
            <person name="Keating K."/>
            <person name="Fields C.J."/>
        </authorList>
    </citation>
    <scope>NUCLEOTIDE SEQUENCE</scope>
    <source>
        <strain evidence="3">Niue_2</strain>
        <tissue evidence="3">Leaf</tissue>
    </source>
</reference>
<dbReference type="Proteomes" id="UP000652761">
    <property type="component" value="Unassembled WGS sequence"/>
</dbReference>
<dbReference type="InterPro" id="IPR001841">
    <property type="entry name" value="Znf_RING"/>
</dbReference>
<dbReference type="OrthoDB" id="8062037at2759"/>
<evidence type="ECO:0000313" key="3">
    <source>
        <dbReference type="EMBL" id="MQM01652.1"/>
    </source>
</evidence>
<feature type="compositionally biased region" description="Polar residues" evidence="1">
    <location>
        <begin position="43"/>
        <end position="53"/>
    </location>
</feature>
<feature type="domain" description="RING-type" evidence="2">
    <location>
        <begin position="428"/>
        <end position="464"/>
    </location>
</feature>
<proteinExistence type="predicted"/>
<evidence type="ECO:0000259" key="2">
    <source>
        <dbReference type="Pfam" id="PF13639"/>
    </source>
</evidence>
<dbReference type="Pfam" id="PF13639">
    <property type="entry name" value="zf-RING_2"/>
    <property type="match status" value="1"/>
</dbReference>
<feature type="compositionally biased region" description="Low complexity" evidence="1">
    <location>
        <begin position="66"/>
        <end position="81"/>
    </location>
</feature>
<feature type="compositionally biased region" description="Low complexity" evidence="1">
    <location>
        <begin position="379"/>
        <end position="393"/>
    </location>
</feature>
<feature type="compositionally biased region" description="Polar residues" evidence="1">
    <location>
        <begin position="272"/>
        <end position="287"/>
    </location>
</feature>
<feature type="compositionally biased region" description="Basic and acidic residues" evidence="1">
    <location>
        <begin position="246"/>
        <end position="259"/>
    </location>
</feature>
<feature type="compositionally biased region" description="Polar residues" evidence="1">
    <location>
        <begin position="298"/>
        <end position="308"/>
    </location>
</feature>
<feature type="compositionally biased region" description="Polar residues" evidence="1">
    <location>
        <begin position="321"/>
        <end position="336"/>
    </location>
</feature>
<keyword evidence="4" id="KW-1185">Reference proteome</keyword>
<protein>
    <recommendedName>
        <fullName evidence="2">RING-type domain-containing protein</fullName>
    </recommendedName>
</protein>
<name>A0A843VWC6_COLES</name>
<feature type="region of interest" description="Disordered" evidence="1">
    <location>
        <begin position="163"/>
        <end position="211"/>
    </location>
</feature>
<evidence type="ECO:0000256" key="1">
    <source>
        <dbReference type="SAM" id="MobiDB-lite"/>
    </source>
</evidence>
<feature type="region of interest" description="Disordered" evidence="1">
    <location>
        <begin position="37"/>
        <end position="125"/>
    </location>
</feature>